<feature type="transmembrane region" description="Helical" evidence="1">
    <location>
        <begin position="72"/>
        <end position="94"/>
    </location>
</feature>
<accession>A0A4U1JEB6</accession>
<dbReference type="Proteomes" id="UP000309215">
    <property type="component" value="Unassembled WGS sequence"/>
</dbReference>
<protein>
    <submittedName>
        <fullName evidence="2">Uncharacterized protein</fullName>
    </submittedName>
</protein>
<comment type="caution">
    <text evidence="2">The sequence shown here is derived from an EMBL/GenBank/DDBJ whole genome shotgun (WGS) entry which is preliminary data.</text>
</comment>
<feature type="transmembrane region" description="Helical" evidence="1">
    <location>
        <begin position="100"/>
        <end position="131"/>
    </location>
</feature>
<organism evidence="2 3">
    <name type="scientific">Polyangium fumosum</name>
    <dbReference type="NCBI Taxonomy" id="889272"/>
    <lineage>
        <taxon>Bacteria</taxon>
        <taxon>Pseudomonadati</taxon>
        <taxon>Myxococcota</taxon>
        <taxon>Polyangia</taxon>
        <taxon>Polyangiales</taxon>
        <taxon>Polyangiaceae</taxon>
        <taxon>Polyangium</taxon>
    </lineage>
</organism>
<reference evidence="2 3" key="1">
    <citation type="submission" date="2019-04" db="EMBL/GenBank/DDBJ databases">
        <authorList>
            <person name="Li Y."/>
            <person name="Wang J."/>
        </authorList>
    </citation>
    <scope>NUCLEOTIDE SEQUENCE [LARGE SCALE GENOMIC DNA]</scope>
    <source>
        <strain evidence="2 3">DSM 14668</strain>
    </source>
</reference>
<sequence length="142" mass="15871">MSHQGPYFIPSGAPPGTPLLMEEERPPEGVYYFRIYAVLMMLMLFGMFGTGLYLMLGPLMRGVSGSSATGEWVMGLFMTGLSFLVIIPHAIVLFAGRARWAYTLGIVLIGLNMLWNTCCLPITIPLLVVWMKPETKRWYGMT</sequence>
<dbReference type="RefSeq" id="WP_136929080.1">
    <property type="nucleotide sequence ID" value="NZ_SSMQ01000010.1"/>
</dbReference>
<proteinExistence type="predicted"/>
<name>A0A4U1JEB6_9BACT</name>
<evidence type="ECO:0000256" key="1">
    <source>
        <dbReference type="SAM" id="Phobius"/>
    </source>
</evidence>
<gene>
    <name evidence="2" type="ORF">E8A74_11805</name>
</gene>
<evidence type="ECO:0000313" key="3">
    <source>
        <dbReference type="Proteomes" id="UP000309215"/>
    </source>
</evidence>
<dbReference type="AlphaFoldDB" id="A0A4U1JEB6"/>
<evidence type="ECO:0000313" key="2">
    <source>
        <dbReference type="EMBL" id="TKD09407.1"/>
    </source>
</evidence>
<keyword evidence="1" id="KW-1133">Transmembrane helix</keyword>
<keyword evidence="3" id="KW-1185">Reference proteome</keyword>
<keyword evidence="1" id="KW-0472">Membrane</keyword>
<feature type="transmembrane region" description="Helical" evidence="1">
    <location>
        <begin position="35"/>
        <end position="60"/>
    </location>
</feature>
<dbReference type="EMBL" id="SSMQ01000010">
    <property type="protein sequence ID" value="TKD09407.1"/>
    <property type="molecule type" value="Genomic_DNA"/>
</dbReference>
<dbReference type="OrthoDB" id="5513262at2"/>
<keyword evidence="1" id="KW-0812">Transmembrane</keyword>